<feature type="region of interest" description="Disordered" evidence="1">
    <location>
        <begin position="1"/>
        <end position="20"/>
    </location>
</feature>
<evidence type="ECO:0000313" key="4">
    <source>
        <dbReference type="Proteomes" id="UP000433493"/>
    </source>
</evidence>
<dbReference type="OrthoDB" id="8244441at2"/>
<sequence length="406" mass="44734">MKLPSCGTRPPPKSARCTPVSTSSTIDLHDLPLFDHHCHGVITKDVDRDEFEALISESSRPATEGTTRFDSQVGFQILANCAPLLDLPSFCTPEEYLARRTELGAAEVNKRLLRAANIAVYGIETGHDAGRINGPADMAEIADAHSCEIVRLERLAEQVIERVRDRADAGSAELLAEIERELDARLETAVGVKTIAAYRIGFDFEDARPAASELEASAARLLATSGSLRLDDPVMIRQLIWLAIDRACVIQVHVGYGDDDVDLHRCNPLLLTRLLRATVDSGARFTLLHCYPFHREAGYLADVFPHVYFDVGLGVNYTGSRSEAVIAESLELAPFGKILFSSDAWGASELYYLGAMLFRRGLTAALERFTQLDAWPREQSLGVARMIGYENAARLYGFDPLVRQAQ</sequence>
<keyword evidence="3" id="KW-0378">Hydrolase</keyword>
<dbReference type="Proteomes" id="UP000433493">
    <property type="component" value="Unassembled WGS sequence"/>
</dbReference>
<reference evidence="3 4" key="1">
    <citation type="submission" date="2019-09" db="EMBL/GenBank/DDBJ databases">
        <title>Phylogeny of genus Pseudoclavibacter and closely related genus.</title>
        <authorList>
            <person name="Li Y."/>
        </authorList>
    </citation>
    <scope>NUCLEOTIDE SEQUENCE [LARGE SCALE GENOMIC DNA]</scope>
    <source>
        <strain evidence="3 4">KCTC 13959</strain>
    </source>
</reference>
<protein>
    <submittedName>
        <fullName evidence="3">Amidohydrolase family protein</fullName>
    </submittedName>
</protein>
<dbReference type="PANTHER" id="PTHR43383">
    <property type="entry name" value="NODULIN 6"/>
    <property type="match status" value="1"/>
</dbReference>
<comment type="caution">
    <text evidence="3">The sequence shown here is derived from an EMBL/GenBank/DDBJ whole genome shotgun (WGS) entry which is preliminary data.</text>
</comment>
<organism evidence="3 4">
    <name type="scientific">Gulosibacter chungangensis</name>
    <dbReference type="NCBI Taxonomy" id="979746"/>
    <lineage>
        <taxon>Bacteria</taxon>
        <taxon>Bacillati</taxon>
        <taxon>Actinomycetota</taxon>
        <taxon>Actinomycetes</taxon>
        <taxon>Micrococcales</taxon>
        <taxon>Microbacteriaceae</taxon>
        <taxon>Gulosibacter</taxon>
    </lineage>
</organism>
<dbReference type="SUPFAM" id="SSF51556">
    <property type="entry name" value="Metallo-dependent hydrolases"/>
    <property type="match status" value="1"/>
</dbReference>
<evidence type="ECO:0000259" key="2">
    <source>
        <dbReference type="Pfam" id="PF04909"/>
    </source>
</evidence>
<proteinExistence type="predicted"/>
<dbReference type="EMBL" id="WBKB01000007">
    <property type="protein sequence ID" value="KAB1641839.1"/>
    <property type="molecule type" value="Genomic_DNA"/>
</dbReference>
<dbReference type="AlphaFoldDB" id="A0A7J5B8X5"/>
<gene>
    <name evidence="3" type="ORF">F8O05_10945</name>
</gene>
<dbReference type="Gene3D" id="3.20.20.140">
    <property type="entry name" value="Metal-dependent hydrolases"/>
    <property type="match status" value="1"/>
</dbReference>
<name>A0A7J5B8X5_9MICO</name>
<dbReference type="PANTHER" id="PTHR43383:SF2">
    <property type="entry name" value="AMIDOHYDROLASE 2 FAMILY PROTEIN"/>
    <property type="match status" value="1"/>
</dbReference>
<evidence type="ECO:0000256" key="1">
    <source>
        <dbReference type="SAM" id="MobiDB-lite"/>
    </source>
</evidence>
<dbReference type="InterPro" id="IPR006680">
    <property type="entry name" value="Amidohydro-rel"/>
</dbReference>
<evidence type="ECO:0000313" key="3">
    <source>
        <dbReference type="EMBL" id="KAB1641839.1"/>
    </source>
</evidence>
<dbReference type="GO" id="GO:0016787">
    <property type="term" value="F:hydrolase activity"/>
    <property type="evidence" value="ECO:0007669"/>
    <property type="project" value="UniProtKB-KW"/>
</dbReference>
<keyword evidence="4" id="KW-1185">Reference proteome</keyword>
<dbReference type="Pfam" id="PF04909">
    <property type="entry name" value="Amidohydro_2"/>
    <property type="match status" value="1"/>
</dbReference>
<feature type="domain" description="Amidohydrolase-related" evidence="2">
    <location>
        <begin position="155"/>
        <end position="398"/>
    </location>
</feature>
<accession>A0A7J5B8X5</accession>
<dbReference type="InterPro" id="IPR032466">
    <property type="entry name" value="Metal_Hydrolase"/>
</dbReference>